<keyword evidence="6" id="KW-1185">Reference proteome</keyword>
<evidence type="ECO:0000256" key="3">
    <source>
        <dbReference type="RuleBase" id="RU003322"/>
    </source>
</evidence>
<keyword evidence="2 3" id="KW-0067">ATP-binding</keyword>
<evidence type="ECO:0000256" key="4">
    <source>
        <dbReference type="SAM" id="MobiDB-lite"/>
    </source>
</evidence>
<dbReference type="Pfam" id="PF00012">
    <property type="entry name" value="HSP70"/>
    <property type="match status" value="1"/>
</dbReference>
<dbReference type="SUPFAM" id="SSF100920">
    <property type="entry name" value="Heat shock protein 70kD (HSP70), peptide-binding domain"/>
    <property type="match status" value="1"/>
</dbReference>
<name>A0A8H6M7U0_9AGAR</name>
<dbReference type="AlphaFoldDB" id="A0A8H6M7U0"/>
<dbReference type="PANTHER" id="PTHR19375">
    <property type="entry name" value="HEAT SHOCK PROTEIN 70KDA"/>
    <property type="match status" value="1"/>
</dbReference>
<dbReference type="GO" id="GO:0140662">
    <property type="term" value="F:ATP-dependent protein folding chaperone"/>
    <property type="evidence" value="ECO:0007669"/>
    <property type="project" value="InterPro"/>
</dbReference>
<protein>
    <submittedName>
        <fullName evidence="5">Uncharacterized protein</fullName>
    </submittedName>
</protein>
<dbReference type="GO" id="GO:0005524">
    <property type="term" value="F:ATP binding"/>
    <property type="evidence" value="ECO:0007669"/>
    <property type="project" value="UniProtKB-KW"/>
</dbReference>
<reference evidence="5 6" key="1">
    <citation type="submission" date="2020-07" db="EMBL/GenBank/DDBJ databases">
        <title>Comparative genomics of pyrophilous fungi reveals a link between fire events and developmental genes.</title>
        <authorList>
            <consortium name="DOE Joint Genome Institute"/>
            <person name="Steindorff A.S."/>
            <person name="Carver A."/>
            <person name="Calhoun S."/>
            <person name="Stillman K."/>
            <person name="Liu H."/>
            <person name="Lipzen A."/>
            <person name="Pangilinan J."/>
            <person name="Labutti K."/>
            <person name="Bruns T.D."/>
            <person name="Grigoriev I.V."/>
        </authorList>
    </citation>
    <scope>NUCLEOTIDE SEQUENCE [LARGE SCALE GENOMIC DNA]</scope>
    <source>
        <strain evidence="5 6">CBS 144469</strain>
    </source>
</reference>
<dbReference type="Gene3D" id="2.60.34.10">
    <property type="entry name" value="Substrate Binding Domain Of DNAk, Chain A, domain 1"/>
    <property type="match status" value="1"/>
</dbReference>
<keyword evidence="1 3" id="KW-0547">Nucleotide-binding</keyword>
<dbReference type="InterPro" id="IPR013126">
    <property type="entry name" value="Hsp_70_fam"/>
</dbReference>
<accession>A0A8H6M7U0</accession>
<evidence type="ECO:0000256" key="1">
    <source>
        <dbReference type="ARBA" id="ARBA00022741"/>
    </source>
</evidence>
<evidence type="ECO:0000313" key="6">
    <source>
        <dbReference type="Proteomes" id="UP000521943"/>
    </source>
</evidence>
<feature type="region of interest" description="Disordered" evidence="4">
    <location>
        <begin position="77"/>
        <end position="96"/>
    </location>
</feature>
<gene>
    <name evidence="5" type="ORF">DFP72DRAFT_844823</name>
</gene>
<dbReference type="InterPro" id="IPR029047">
    <property type="entry name" value="HSP70_peptide-bd_sf"/>
</dbReference>
<organism evidence="5 6">
    <name type="scientific">Ephemerocybe angulata</name>
    <dbReference type="NCBI Taxonomy" id="980116"/>
    <lineage>
        <taxon>Eukaryota</taxon>
        <taxon>Fungi</taxon>
        <taxon>Dikarya</taxon>
        <taxon>Basidiomycota</taxon>
        <taxon>Agaricomycotina</taxon>
        <taxon>Agaricomycetes</taxon>
        <taxon>Agaricomycetidae</taxon>
        <taxon>Agaricales</taxon>
        <taxon>Agaricineae</taxon>
        <taxon>Psathyrellaceae</taxon>
        <taxon>Ephemerocybe</taxon>
    </lineage>
</organism>
<comment type="similarity">
    <text evidence="3">Belongs to the heat shock protein 70 family.</text>
</comment>
<evidence type="ECO:0000313" key="5">
    <source>
        <dbReference type="EMBL" id="KAF6759063.1"/>
    </source>
</evidence>
<dbReference type="EMBL" id="JACGCI010000017">
    <property type="protein sequence ID" value="KAF6759063.1"/>
    <property type="molecule type" value="Genomic_DNA"/>
</dbReference>
<evidence type="ECO:0000256" key="2">
    <source>
        <dbReference type="ARBA" id="ARBA00022840"/>
    </source>
</evidence>
<sequence>MLSPLPEVSLRFGAFRGHHASRRCHVHELKSQRAVRDDAKHRPFKIVKKSDGHPAVEPRCRHCSRIFRHARRQATGHIPACHSRPPPLPTVSTTPTTPHRRLRFVRRNFRYIHLGNAAGCLRGQVRGGDIHLGDEAFGVVLVEHVMAEFKRRGPASFAMLPRSPVHPAGRSQLAIHHRRCLWTQAHHREAEPLPVRVLVQRTFNPCKKAPADATRSFSSLVVDTVKSIYGREPSKGVDPDEAIAIGMMSLPERHRNSPPRCSFSSSMTAIEAKIYPGERELVRDNKLLGKFNLVGIPPASKDVPWNEIIVDIMRIHAGHDLRCRKAGDAAGRPWHALQAQTFTMTQQGAGRAGLRESAYGDFAGFPNLVMDLQTAAVLQPYFQFWWNVNANGRSVPRVTLAIPTIVAAGKQQAQLYLLVFQIRSSASSHGHRAFAELGEGIGPGHWNRMSLRVSIHALKHRLLGLVDAKTRRMASRPSHDSSSVTVNPAKTPELFSSKAAVSTSTSNPATTRSIACGWGYLSAIACAAKPNASTAPVSLSTKTSPNDIFYRAGNGCGHPNEYFVPLEEYRSDS</sequence>
<dbReference type="Proteomes" id="UP000521943">
    <property type="component" value="Unassembled WGS sequence"/>
</dbReference>
<comment type="caution">
    <text evidence="5">The sequence shown here is derived from an EMBL/GenBank/DDBJ whole genome shotgun (WGS) entry which is preliminary data.</text>
</comment>
<proteinExistence type="inferred from homology"/>